<gene>
    <name evidence="1" type="ORF">RQP52_22080</name>
</gene>
<sequence length="102" mass="11384">MINHETISLQDCVYQGKGNIVSDMGGEKVMLSVQNGKYYNLGEIGGKIWDSIENPISIGRLVSTLMLEYDVDQNECEQHVISFLEHMVGEGLVQVGADEHRE</sequence>
<keyword evidence="2" id="KW-1185">Reference proteome</keyword>
<name>A0ABU3RHR3_9BACL</name>
<reference evidence="1 2" key="1">
    <citation type="submission" date="2023-10" db="EMBL/GenBank/DDBJ databases">
        <title>Paenibacillus strain PFR10 Genome sequencing and assembly.</title>
        <authorList>
            <person name="Kim I."/>
        </authorList>
    </citation>
    <scope>NUCLEOTIDE SEQUENCE [LARGE SCALE GENOMIC DNA]</scope>
    <source>
        <strain evidence="1 2">PFR10</strain>
    </source>
</reference>
<dbReference type="Pfam" id="PF05402">
    <property type="entry name" value="PqqD"/>
    <property type="match status" value="1"/>
</dbReference>
<dbReference type="Gene3D" id="1.10.10.1150">
    <property type="entry name" value="Coenzyme PQQ synthesis protein D (PqqD)"/>
    <property type="match status" value="1"/>
</dbReference>
<evidence type="ECO:0000313" key="1">
    <source>
        <dbReference type="EMBL" id="MDU0203774.1"/>
    </source>
</evidence>
<proteinExistence type="predicted"/>
<comment type="caution">
    <text evidence="1">The sequence shown here is derived from an EMBL/GenBank/DDBJ whole genome shotgun (WGS) entry which is preliminary data.</text>
</comment>
<dbReference type="InterPro" id="IPR008792">
    <property type="entry name" value="PQQD"/>
</dbReference>
<dbReference type="Proteomes" id="UP001260980">
    <property type="component" value="Unassembled WGS sequence"/>
</dbReference>
<protein>
    <submittedName>
        <fullName evidence="1">Lasso peptide biosynthesis PqqD family chaperone</fullName>
    </submittedName>
</protein>
<dbReference type="NCBIfam" id="NF033536">
    <property type="entry name" value="lasso_PqqD_Bac"/>
    <property type="match status" value="1"/>
</dbReference>
<dbReference type="RefSeq" id="WP_315953858.1">
    <property type="nucleotide sequence ID" value="NZ_JAWCUD010000008.1"/>
</dbReference>
<accession>A0ABU3RHR3</accession>
<evidence type="ECO:0000313" key="2">
    <source>
        <dbReference type="Proteomes" id="UP001260980"/>
    </source>
</evidence>
<dbReference type="EMBL" id="JAWCUD010000008">
    <property type="protein sequence ID" value="MDU0203774.1"/>
    <property type="molecule type" value="Genomic_DNA"/>
</dbReference>
<dbReference type="InterPro" id="IPR041881">
    <property type="entry name" value="PqqD_sf"/>
</dbReference>
<organism evidence="1 2">
    <name type="scientific">Paenibacillus violae</name>
    <dbReference type="NCBI Taxonomy" id="3077234"/>
    <lineage>
        <taxon>Bacteria</taxon>
        <taxon>Bacillati</taxon>
        <taxon>Bacillota</taxon>
        <taxon>Bacilli</taxon>
        <taxon>Bacillales</taxon>
        <taxon>Paenibacillaceae</taxon>
        <taxon>Paenibacillus</taxon>
    </lineage>
</organism>